<keyword evidence="3" id="KW-1185">Reference proteome</keyword>
<comment type="caution">
    <text evidence="2">The sequence shown here is derived from an EMBL/GenBank/DDBJ whole genome shotgun (WGS) entry which is preliminary data.</text>
</comment>
<sequence>MEQSRRLQSGDHEGSTLLHSRQGAADPDGSDSAQSAMCFPEQDSSLDPDAWKEFEVRRRSAEYYLSRYLESLDRIGQTCVDSDMSPPQALSIPSQMQTDRDVARLKISSDTAIRDLIVMERILYQIQENSRLHSQTVSHVAAICPSHTVTARLYAVSAVTIPVKVAAGLSAVGAVAGTLFLTAPPVLRTIQSHNVGNALTRVQNLKRAFTERTIGEGNLHDLDQSRFSFLKWAMSTGP</sequence>
<reference evidence="2 3" key="1">
    <citation type="submission" date="2017-06" db="EMBL/GenBank/DDBJ databases">
        <title>Comparative genomic analysis of Ambrosia Fusariam Clade fungi.</title>
        <authorList>
            <person name="Stajich J.E."/>
            <person name="Carrillo J."/>
            <person name="Kijimoto T."/>
            <person name="Eskalen A."/>
            <person name="O'Donnell K."/>
            <person name="Kasson M."/>
        </authorList>
    </citation>
    <scope>NUCLEOTIDE SEQUENCE [LARGE SCALE GENOMIC DNA]</scope>
    <source>
        <strain evidence="2 3">NRRL62584</strain>
    </source>
</reference>
<evidence type="ECO:0000313" key="3">
    <source>
        <dbReference type="Proteomes" id="UP000288168"/>
    </source>
</evidence>
<proteinExistence type="predicted"/>
<dbReference type="OrthoDB" id="5098610at2759"/>
<dbReference type="STRING" id="1325734.A0A428NW25"/>
<feature type="region of interest" description="Disordered" evidence="1">
    <location>
        <begin position="1"/>
        <end position="44"/>
    </location>
</feature>
<evidence type="ECO:0000256" key="1">
    <source>
        <dbReference type="SAM" id="MobiDB-lite"/>
    </source>
</evidence>
<evidence type="ECO:0000313" key="2">
    <source>
        <dbReference type="EMBL" id="RSL44975.1"/>
    </source>
</evidence>
<protein>
    <submittedName>
        <fullName evidence="2">Uncharacterized protein</fullName>
    </submittedName>
</protein>
<dbReference type="EMBL" id="NKCI01000276">
    <property type="protein sequence ID" value="RSL44975.1"/>
    <property type="molecule type" value="Genomic_DNA"/>
</dbReference>
<name>A0A428NW25_9HYPO</name>
<accession>A0A428NW25</accession>
<gene>
    <name evidence="2" type="ORF">CEP54_014471</name>
</gene>
<dbReference type="AlphaFoldDB" id="A0A428NW25"/>
<feature type="compositionally biased region" description="Basic and acidic residues" evidence="1">
    <location>
        <begin position="1"/>
        <end position="14"/>
    </location>
</feature>
<organism evidence="2 3">
    <name type="scientific">Fusarium duplospermum</name>
    <dbReference type="NCBI Taxonomy" id="1325734"/>
    <lineage>
        <taxon>Eukaryota</taxon>
        <taxon>Fungi</taxon>
        <taxon>Dikarya</taxon>
        <taxon>Ascomycota</taxon>
        <taxon>Pezizomycotina</taxon>
        <taxon>Sordariomycetes</taxon>
        <taxon>Hypocreomycetidae</taxon>
        <taxon>Hypocreales</taxon>
        <taxon>Nectriaceae</taxon>
        <taxon>Fusarium</taxon>
        <taxon>Fusarium solani species complex</taxon>
    </lineage>
</organism>
<dbReference type="Proteomes" id="UP000288168">
    <property type="component" value="Unassembled WGS sequence"/>
</dbReference>